<keyword evidence="2" id="KW-1185">Reference proteome</keyword>
<gene>
    <name evidence="1" type="ORF">ANN_27478</name>
</gene>
<dbReference type="Proteomes" id="UP001148838">
    <property type="component" value="Unassembled WGS sequence"/>
</dbReference>
<comment type="caution">
    <text evidence="1">The sequence shown here is derived from an EMBL/GenBank/DDBJ whole genome shotgun (WGS) entry which is preliminary data.</text>
</comment>
<proteinExistence type="predicted"/>
<organism evidence="1 2">
    <name type="scientific">Periplaneta americana</name>
    <name type="common">American cockroach</name>
    <name type="synonym">Blatta americana</name>
    <dbReference type="NCBI Taxonomy" id="6978"/>
    <lineage>
        <taxon>Eukaryota</taxon>
        <taxon>Metazoa</taxon>
        <taxon>Ecdysozoa</taxon>
        <taxon>Arthropoda</taxon>
        <taxon>Hexapoda</taxon>
        <taxon>Insecta</taxon>
        <taxon>Pterygota</taxon>
        <taxon>Neoptera</taxon>
        <taxon>Polyneoptera</taxon>
        <taxon>Dictyoptera</taxon>
        <taxon>Blattodea</taxon>
        <taxon>Blattoidea</taxon>
        <taxon>Blattidae</taxon>
        <taxon>Blattinae</taxon>
        <taxon>Periplaneta</taxon>
    </lineage>
</organism>
<reference evidence="1 2" key="1">
    <citation type="journal article" date="2022" name="Allergy">
        <title>Genome assembly and annotation of Periplaneta americana reveal a comprehensive cockroach allergen profile.</title>
        <authorList>
            <person name="Wang L."/>
            <person name="Xiong Q."/>
            <person name="Saelim N."/>
            <person name="Wang L."/>
            <person name="Nong W."/>
            <person name="Wan A.T."/>
            <person name="Shi M."/>
            <person name="Liu X."/>
            <person name="Cao Q."/>
            <person name="Hui J.H.L."/>
            <person name="Sookrung N."/>
            <person name="Leung T.F."/>
            <person name="Tungtrongchitr A."/>
            <person name="Tsui S.K.W."/>
        </authorList>
    </citation>
    <scope>NUCLEOTIDE SEQUENCE [LARGE SCALE GENOMIC DNA]</scope>
    <source>
        <strain evidence="1">PWHHKU_190912</strain>
    </source>
</reference>
<protein>
    <submittedName>
        <fullName evidence="1">Uncharacterized protein</fullName>
    </submittedName>
</protein>
<name>A0ABQ8RW47_PERAM</name>
<accession>A0ABQ8RW47</accession>
<sequence>MDVIKMEPAVDSLALQVHDRTSEMEENDPLSEVTEKSCCETWTLTLREEHRLRVFENKVFRKIFGAKRDAVIGEWRKLHNTELHALYSSPDIIRNIKSRYLKWAGHVARMGEFGKAYSVGWEAGGKKTFGGGPDEGNLSHLDVTDMKTECVDQSYDIKSEIKVEDPKLEPISFAMMKTEVDDDFLDVDRLQQEQKVKVSSEGDEVLTERFVNHAEKSLVRERMGSDSEENKLTQCDSNRPDCSDVRDLGLAKMEYITGHSTNVADCSSSWQYDLLQLVGSPTRIAGLPIHANEMILNVKNVATGGRLG</sequence>
<evidence type="ECO:0000313" key="2">
    <source>
        <dbReference type="Proteomes" id="UP001148838"/>
    </source>
</evidence>
<evidence type="ECO:0000313" key="1">
    <source>
        <dbReference type="EMBL" id="KAJ4425852.1"/>
    </source>
</evidence>
<dbReference type="EMBL" id="JAJSOF020000041">
    <property type="protein sequence ID" value="KAJ4425852.1"/>
    <property type="molecule type" value="Genomic_DNA"/>
</dbReference>